<sequence>MDLTCLLTMLGRLADAPHGTSLQPSNPVLASNCAACTEFSVSSAVNMKLEASRFGNHAVHQIQIPEAE</sequence>
<gene>
    <name evidence="1" type="ORF">DAPPUDRAFT_234154</name>
</gene>
<name>E9FUQ4_DAPPU</name>
<dbReference type="InParanoid" id="E9FUQ4"/>
<evidence type="ECO:0000313" key="1">
    <source>
        <dbReference type="EMBL" id="EFX88770.1"/>
    </source>
</evidence>
<dbReference type="KEGG" id="dpx:DAPPUDRAFT_234154"/>
<reference evidence="1 2" key="1">
    <citation type="journal article" date="2011" name="Science">
        <title>The ecoresponsive genome of Daphnia pulex.</title>
        <authorList>
            <person name="Colbourne J.K."/>
            <person name="Pfrender M.E."/>
            <person name="Gilbert D."/>
            <person name="Thomas W.K."/>
            <person name="Tucker A."/>
            <person name="Oakley T.H."/>
            <person name="Tokishita S."/>
            <person name="Aerts A."/>
            <person name="Arnold G.J."/>
            <person name="Basu M.K."/>
            <person name="Bauer D.J."/>
            <person name="Caceres C.E."/>
            <person name="Carmel L."/>
            <person name="Casola C."/>
            <person name="Choi J.H."/>
            <person name="Detter J.C."/>
            <person name="Dong Q."/>
            <person name="Dusheyko S."/>
            <person name="Eads B.D."/>
            <person name="Frohlich T."/>
            <person name="Geiler-Samerotte K.A."/>
            <person name="Gerlach D."/>
            <person name="Hatcher P."/>
            <person name="Jogdeo S."/>
            <person name="Krijgsveld J."/>
            <person name="Kriventseva E.V."/>
            <person name="Kultz D."/>
            <person name="Laforsch C."/>
            <person name="Lindquist E."/>
            <person name="Lopez J."/>
            <person name="Manak J.R."/>
            <person name="Muller J."/>
            <person name="Pangilinan J."/>
            <person name="Patwardhan R.P."/>
            <person name="Pitluck S."/>
            <person name="Pritham E.J."/>
            <person name="Rechtsteiner A."/>
            <person name="Rho M."/>
            <person name="Rogozin I.B."/>
            <person name="Sakarya O."/>
            <person name="Salamov A."/>
            <person name="Schaack S."/>
            <person name="Shapiro H."/>
            <person name="Shiga Y."/>
            <person name="Skalitzky C."/>
            <person name="Smith Z."/>
            <person name="Souvorov A."/>
            <person name="Sung W."/>
            <person name="Tang Z."/>
            <person name="Tsuchiya D."/>
            <person name="Tu H."/>
            <person name="Vos H."/>
            <person name="Wang M."/>
            <person name="Wolf Y.I."/>
            <person name="Yamagata H."/>
            <person name="Yamada T."/>
            <person name="Ye Y."/>
            <person name="Shaw J.R."/>
            <person name="Andrews J."/>
            <person name="Crease T.J."/>
            <person name="Tang H."/>
            <person name="Lucas S.M."/>
            <person name="Robertson H.M."/>
            <person name="Bork P."/>
            <person name="Koonin E.V."/>
            <person name="Zdobnov E.M."/>
            <person name="Grigoriev I.V."/>
            <person name="Lynch M."/>
            <person name="Boore J.L."/>
        </authorList>
    </citation>
    <scope>NUCLEOTIDE SEQUENCE [LARGE SCALE GENOMIC DNA]</scope>
</reference>
<dbReference type="AlphaFoldDB" id="E9FUQ4"/>
<dbReference type="Proteomes" id="UP000000305">
    <property type="component" value="Unassembled WGS sequence"/>
</dbReference>
<proteinExistence type="predicted"/>
<organism evidence="1 2">
    <name type="scientific">Daphnia pulex</name>
    <name type="common">Water flea</name>
    <dbReference type="NCBI Taxonomy" id="6669"/>
    <lineage>
        <taxon>Eukaryota</taxon>
        <taxon>Metazoa</taxon>
        <taxon>Ecdysozoa</taxon>
        <taxon>Arthropoda</taxon>
        <taxon>Crustacea</taxon>
        <taxon>Branchiopoda</taxon>
        <taxon>Diplostraca</taxon>
        <taxon>Cladocera</taxon>
        <taxon>Anomopoda</taxon>
        <taxon>Daphniidae</taxon>
        <taxon>Daphnia</taxon>
    </lineage>
</organism>
<dbReference type="HOGENOM" id="CLU_2796553_0_0_1"/>
<evidence type="ECO:0000313" key="2">
    <source>
        <dbReference type="Proteomes" id="UP000000305"/>
    </source>
</evidence>
<protein>
    <submittedName>
        <fullName evidence="1">Uncharacterized protein</fullName>
    </submittedName>
</protein>
<keyword evidence="2" id="KW-1185">Reference proteome</keyword>
<dbReference type="EMBL" id="GL732525">
    <property type="protein sequence ID" value="EFX88770.1"/>
    <property type="molecule type" value="Genomic_DNA"/>
</dbReference>
<accession>E9FUQ4</accession>
<dbReference type="PhylomeDB" id="E9FUQ4"/>